<name>A0A0P7TLD2_SCLFO</name>
<gene>
    <name evidence="1" type="ORF">Z043_120153</name>
</gene>
<evidence type="ECO:0000313" key="1">
    <source>
        <dbReference type="EMBL" id="KPP61720.1"/>
    </source>
</evidence>
<protein>
    <submittedName>
        <fullName evidence="1">Uncharacterized protein</fullName>
    </submittedName>
</protein>
<organism evidence="1 2">
    <name type="scientific">Scleropages formosus</name>
    <name type="common">Asian bonytongue</name>
    <name type="synonym">Osteoglossum formosum</name>
    <dbReference type="NCBI Taxonomy" id="113540"/>
    <lineage>
        <taxon>Eukaryota</taxon>
        <taxon>Metazoa</taxon>
        <taxon>Chordata</taxon>
        <taxon>Craniata</taxon>
        <taxon>Vertebrata</taxon>
        <taxon>Euteleostomi</taxon>
        <taxon>Actinopterygii</taxon>
        <taxon>Neopterygii</taxon>
        <taxon>Teleostei</taxon>
        <taxon>Osteoglossocephala</taxon>
        <taxon>Osteoglossomorpha</taxon>
        <taxon>Osteoglossiformes</taxon>
        <taxon>Osteoglossidae</taxon>
        <taxon>Scleropages</taxon>
    </lineage>
</organism>
<sequence>MTTPYGNYASGSFLPMKADGRKRLTDTIDDYKPRVAFPKACKKLRYSSSAETPVCLENVSYQSWSWTCLLVSTEKHETLSPLSLYIGYIVYTGPPVPWPLQQHRDGHSTHSVKIPPILYLPKVSALCVGNMGSNAGSLQPLEMLLALPKHNRPQFSL</sequence>
<reference evidence="1 2" key="1">
    <citation type="submission" date="2015-08" db="EMBL/GenBank/DDBJ databases">
        <title>The genome of the Asian arowana (Scleropages formosus).</title>
        <authorList>
            <person name="Tan M.H."/>
            <person name="Gan H.M."/>
            <person name="Croft L.J."/>
            <person name="Austin C.M."/>
        </authorList>
    </citation>
    <scope>NUCLEOTIDE SEQUENCE [LARGE SCALE GENOMIC DNA]</scope>
    <source>
        <strain evidence="1">Aro1</strain>
    </source>
</reference>
<accession>A0A0P7TLD2</accession>
<dbReference type="EMBL" id="JARO02009360">
    <property type="protein sequence ID" value="KPP61720.1"/>
    <property type="molecule type" value="Genomic_DNA"/>
</dbReference>
<dbReference type="Proteomes" id="UP000034805">
    <property type="component" value="Unassembled WGS sequence"/>
</dbReference>
<comment type="caution">
    <text evidence="1">The sequence shown here is derived from an EMBL/GenBank/DDBJ whole genome shotgun (WGS) entry which is preliminary data.</text>
</comment>
<proteinExistence type="predicted"/>
<dbReference type="AlphaFoldDB" id="A0A0P7TLD2"/>
<evidence type="ECO:0000313" key="2">
    <source>
        <dbReference type="Proteomes" id="UP000034805"/>
    </source>
</evidence>